<proteinExistence type="predicted"/>
<dbReference type="EMBL" id="ML977147">
    <property type="protein sequence ID" value="KAF1988820.1"/>
    <property type="molecule type" value="Genomic_DNA"/>
</dbReference>
<dbReference type="Gene3D" id="3.20.20.190">
    <property type="entry name" value="Phosphatidylinositol (PI) phosphodiesterase"/>
    <property type="match status" value="1"/>
</dbReference>
<dbReference type="Pfam" id="PF26146">
    <property type="entry name" value="PI-PLC_X"/>
    <property type="match status" value="1"/>
</dbReference>
<feature type="region of interest" description="Disordered" evidence="1">
    <location>
        <begin position="43"/>
        <end position="63"/>
    </location>
</feature>
<dbReference type="GO" id="GO:0008081">
    <property type="term" value="F:phosphoric diester hydrolase activity"/>
    <property type="evidence" value="ECO:0007669"/>
    <property type="project" value="InterPro"/>
</dbReference>
<feature type="compositionally biased region" description="Low complexity" evidence="1">
    <location>
        <begin position="50"/>
        <end position="63"/>
    </location>
</feature>
<evidence type="ECO:0000313" key="4">
    <source>
        <dbReference type="Proteomes" id="UP000800041"/>
    </source>
</evidence>
<organism evidence="3 4">
    <name type="scientific">Aulographum hederae CBS 113979</name>
    <dbReference type="NCBI Taxonomy" id="1176131"/>
    <lineage>
        <taxon>Eukaryota</taxon>
        <taxon>Fungi</taxon>
        <taxon>Dikarya</taxon>
        <taxon>Ascomycota</taxon>
        <taxon>Pezizomycotina</taxon>
        <taxon>Dothideomycetes</taxon>
        <taxon>Pleosporomycetidae</taxon>
        <taxon>Aulographales</taxon>
        <taxon>Aulographaceae</taxon>
    </lineage>
</organism>
<evidence type="ECO:0000313" key="3">
    <source>
        <dbReference type="EMBL" id="KAF1988820.1"/>
    </source>
</evidence>
<keyword evidence="4" id="KW-1185">Reference proteome</keyword>
<gene>
    <name evidence="3" type="ORF">K402DRAFT_391513</name>
</gene>
<dbReference type="AlphaFoldDB" id="A0A6G1H718"/>
<evidence type="ECO:0000256" key="2">
    <source>
        <dbReference type="SAM" id="SignalP"/>
    </source>
</evidence>
<dbReference type="OrthoDB" id="7984201at2759"/>
<dbReference type="PANTHER" id="PTHR13593:SF80">
    <property type="entry name" value="PLC-LIKE PHOSPHODIESTERASE"/>
    <property type="match status" value="1"/>
</dbReference>
<dbReference type="GO" id="GO:0006629">
    <property type="term" value="P:lipid metabolic process"/>
    <property type="evidence" value="ECO:0007669"/>
    <property type="project" value="InterPro"/>
</dbReference>
<accession>A0A6G1H718</accession>
<protein>
    <recommendedName>
        <fullName evidence="5">PLC-like phosphodiesterase</fullName>
    </recommendedName>
</protein>
<dbReference type="InterPro" id="IPR017946">
    <property type="entry name" value="PLC-like_Pdiesterase_TIM-brl"/>
</dbReference>
<sequence>MQIRSFLKHLLLCFILYSIGLAQTVLVGTRVVSGESLPENTALVEKRPLSPSSSSSSPSASPAIRACNNSPSLCNRSYANITHLGAHDSPFISDETTGFSSSGNQYYNTTLQLSAGVRLLSAQLHSKTNSTTKVKEWHLCHSSCALLDAGTLSNWLSEIKTWMDSNPNEVVTLVIVNSNNASADDINTEYRTSGIIQYVYEPPLTRSTTDASKVVAPPMSSWPTLNEMIAEDRRLVTFVANMPSNPDTAPPYILDEFTYVFENPFEVTAASNFSCLPDRPSSVAGKPQEAVDSNRLFLQNHFLDVKQAFGIETPDEAEVATTNSPDTTVPATLGAAAQACKRTYGGRNPNFLLVDFFNVGPAIDTVDQLNGVTAPLGRESISALVQKEVVGSEAARAVGRSGGRGSLLALGVVLAVAAMGLV</sequence>
<dbReference type="Proteomes" id="UP000800041">
    <property type="component" value="Unassembled WGS sequence"/>
</dbReference>
<dbReference type="InterPro" id="IPR051057">
    <property type="entry name" value="PI-PLC_domain"/>
</dbReference>
<keyword evidence="2" id="KW-0732">Signal</keyword>
<dbReference type="PANTHER" id="PTHR13593">
    <property type="match status" value="1"/>
</dbReference>
<name>A0A6G1H718_9PEZI</name>
<dbReference type="SUPFAM" id="SSF51695">
    <property type="entry name" value="PLC-like phosphodiesterases"/>
    <property type="match status" value="1"/>
</dbReference>
<evidence type="ECO:0008006" key="5">
    <source>
        <dbReference type="Google" id="ProtNLM"/>
    </source>
</evidence>
<feature type="chain" id="PRO_5026346749" description="PLC-like phosphodiesterase" evidence="2">
    <location>
        <begin position="23"/>
        <end position="422"/>
    </location>
</feature>
<feature type="signal peptide" evidence="2">
    <location>
        <begin position="1"/>
        <end position="22"/>
    </location>
</feature>
<reference evidence="3" key="1">
    <citation type="journal article" date="2020" name="Stud. Mycol.">
        <title>101 Dothideomycetes genomes: a test case for predicting lifestyles and emergence of pathogens.</title>
        <authorList>
            <person name="Haridas S."/>
            <person name="Albert R."/>
            <person name="Binder M."/>
            <person name="Bloem J."/>
            <person name="Labutti K."/>
            <person name="Salamov A."/>
            <person name="Andreopoulos B."/>
            <person name="Baker S."/>
            <person name="Barry K."/>
            <person name="Bills G."/>
            <person name="Bluhm B."/>
            <person name="Cannon C."/>
            <person name="Castanera R."/>
            <person name="Culley D."/>
            <person name="Daum C."/>
            <person name="Ezra D."/>
            <person name="Gonzalez J."/>
            <person name="Henrissat B."/>
            <person name="Kuo A."/>
            <person name="Liang C."/>
            <person name="Lipzen A."/>
            <person name="Lutzoni F."/>
            <person name="Magnuson J."/>
            <person name="Mondo S."/>
            <person name="Nolan M."/>
            <person name="Ohm R."/>
            <person name="Pangilinan J."/>
            <person name="Park H.-J."/>
            <person name="Ramirez L."/>
            <person name="Alfaro M."/>
            <person name="Sun H."/>
            <person name="Tritt A."/>
            <person name="Yoshinaga Y."/>
            <person name="Zwiers L.-H."/>
            <person name="Turgeon B."/>
            <person name="Goodwin S."/>
            <person name="Spatafora J."/>
            <person name="Crous P."/>
            <person name="Grigoriev I."/>
        </authorList>
    </citation>
    <scope>NUCLEOTIDE SEQUENCE</scope>
    <source>
        <strain evidence="3">CBS 113979</strain>
    </source>
</reference>
<evidence type="ECO:0000256" key="1">
    <source>
        <dbReference type="SAM" id="MobiDB-lite"/>
    </source>
</evidence>